<organism evidence="1">
    <name type="scientific">uncultured Caudovirales phage</name>
    <dbReference type="NCBI Taxonomy" id="2100421"/>
    <lineage>
        <taxon>Viruses</taxon>
        <taxon>Duplodnaviria</taxon>
        <taxon>Heunggongvirae</taxon>
        <taxon>Uroviricota</taxon>
        <taxon>Caudoviricetes</taxon>
        <taxon>Peduoviridae</taxon>
        <taxon>Maltschvirus</taxon>
        <taxon>Maltschvirus maltsch</taxon>
    </lineage>
</organism>
<reference evidence="1" key="1">
    <citation type="submission" date="2020-04" db="EMBL/GenBank/DDBJ databases">
        <authorList>
            <person name="Chiriac C."/>
            <person name="Salcher M."/>
            <person name="Ghai R."/>
            <person name="Kavagutti S V."/>
        </authorList>
    </citation>
    <scope>NUCLEOTIDE SEQUENCE</scope>
</reference>
<evidence type="ECO:0000313" key="1">
    <source>
        <dbReference type="EMBL" id="CAB4146776.1"/>
    </source>
</evidence>
<name>A0A6J5MNR5_9CAUD</name>
<protein>
    <submittedName>
        <fullName evidence="1">Uncharacterized protein</fullName>
    </submittedName>
</protein>
<sequence>MASEVDICNLALAYLGDTASLSSIDPPEGSAQADHCHRFYPIARDTLLEMHLWNFSMRRIAIALAANNSSTWSFAYLVPSDAINLISVIPPDVADDYSVKFVPTDAPVYAHNYSPMIQTGRYIPQPYAVETQADGSQVLYTNQENAVLRYTAHVLDTNLFSPLFTMTLAWHLASMLAGPVIKGEAGAAEAKRCLQMMMTYLKEAQESDSLQRNIKPEHVVPWTSGR</sequence>
<accession>A0A6J5MNR5</accession>
<proteinExistence type="predicted"/>
<gene>
    <name evidence="1" type="ORF">UFOVP496_18</name>
</gene>
<dbReference type="EMBL" id="LR796472">
    <property type="protein sequence ID" value="CAB4146776.1"/>
    <property type="molecule type" value="Genomic_DNA"/>
</dbReference>